<sequence>MVGHAVFQMDGPMAFKQRRWRDGRDPHRDPYYSVQLLQVHNGSWA</sequence>
<protein>
    <submittedName>
        <fullName evidence="1">Uncharacterized protein</fullName>
    </submittedName>
</protein>
<name>A0A834TTL8_9FABA</name>
<evidence type="ECO:0000313" key="2">
    <source>
        <dbReference type="Proteomes" id="UP000634136"/>
    </source>
</evidence>
<reference evidence="1" key="1">
    <citation type="submission" date="2020-09" db="EMBL/GenBank/DDBJ databases">
        <title>Genome-Enabled Discovery of Anthraquinone Biosynthesis in Senna tora.</title>
        <authorList>
            <person name="Kang S.-H."/>
            <person name="Pandey R.P."/>
            <person name="Lee C.-M."/>
            <person name="Sim J.-S."/>
            <person name="Jeong J.-T."/>
            <person name="Choi B.-S."/>
            <person name="Jung M."/>
            <person name="Ginzburg D."/>
            <person name="Zhao K."/>
            <person name="Won S.Y."/>
            <person name="Oh T.-J."/>
            <person name="Yu Y."/>
            <person name="Kim N.-H."/>
            <person name="Lee O.R."/>
            <person name="Lee T.-H."/>
            <person name="Bashyal P."/>
            <person name="Kim T.-S."/>
            <person name="Lee W.-H."/>
            <person name="Kawkins C."/>
            <person name="Kim C.-K."/>
            <person name="Kim J.S."/>
            <person name="Ahn B.O."/>
            <person name="Rhee S.Y."/>
            <person name="Sohng J.K."/>
        </authorList>
    </citation>
    <scope>NUCLEOTIDE SEQUENCE</scope>
    <source>
        <tissue evidence="1">Leaf</tissue>
    </source>
</reference>
<dbReference type="Proteomes" id="UP000634136">
    <property type="component" value="Unassembled WGS sequence"/>
</dbReference>
<proteinExistence type="predicted"/>
<comment type="caution">
    <text evidence="1">The sequence shown here is derived from an EMBL/GenBank/DDBJ whole genome shotgun (WGS) entry which is preliminary data.</text>
</comment>
<keyword evidence="2" id="KW-1185">Reference proteome</keyword>
<gene>
    <name evidence="1" type="ORF">G2W53_019052</name>
</gene>
<accession>A0A834TTL8</accession>
<dbReference type="EMBL" id="JAAIUW010000006">
    <property type="protein sequence ID" value="KAF7827888.1"/>
    <property type="molecule type" value="Genomic_DNA"/>
</dbReference>
<evidence type="ECO:0000313" key="1">
    <source>
        <dbReference type="EMBL" id="KAF7827888.1"/>
    </source>
</evidence>
<organism evidence="1 2">
    <name type="scientific">Senna tora</name>
    <dbReference type="NCBI Taxonomy" id="362788"/>
    <lineage>
        <taxon>Eukaryota</taxon>
        <taxon>Viridiplantae</taxon>
        <taxon>Streptophyta</taxon>
        <taxon>Embryophyta</taxon>
        <taxon>Tracheophyta</taxon>
        <taxon>Spermatophyta</taxon>
        <taxon>Magnoliopsida</taxon>
        <taxon>eudicotyledons</taxon>
        <taxon>Gunneridae</taxon>
        <taxon>Pentapetalae</taxon>
        <taxon>rosids</taxon>
        <taxon>fabids</taxon>
        <taxon>Fabales</taxon>
        <taxon>Fabaceae</taxon>
        <taxon>Caesalpinioideae</taxon>
        <taxon>Cassia clade</taxon>
        <taxon>Senna</taxon>
    </lineage>
</organism>
<dbReference type="AlphaFoldDB" id="A0A834TTL8"/>